<dbReference type="Pfam" id="PF00005">
    <property type="entry name" value="ABC_tran"/>
    <property type="match status" value="2"/>
</dbReference>
<gene>
    <name evidence="7" type="ORF">SAMN05216447_10468</name>
</gene>
<dbReference type="SUPFAM" id="SSF52540">
    <property type="entry name" value="P-loop containing nucleoside triphosphate hydrolases"/>
    <property type="match status" value="2"/>
</dbReference>
<evidence type="ECO:0000256" key="4">
    <source>
        <dbReference type="ARBA" id="ARBA00022840"/>
    </source>
</evidence>
<feature type="domain" description="ABC transporter" evidence="6">
    <location>
        <begin position="318"/>
        <end position="553"/>
    </location>
</feature>
<dbReference type="InterPro" id="IPR003439">
    <property type="entry name" value="ABC_transporter-like_ATP-bd"/>
</dbReference>
<dbReference type="Gene3D" id="3.40.50.300">
    <property type="entry name" value="P-loop containing nucleotide triphosphate hydrolases"/>
    <property type="match status" value="2"/>
</dbReference>
<evidence type="ECO:0000256" key="3">
    <source>
        <dbReference type="ARBA" id="ARBA00022741"/>
    </source>
</evidence>
<dbReference type="InterPro" id="IPR003593">
    <property type="entry name" value="AAA+_ATPase"/>
</dbReference>
<dbReference type="InterPro" id="IPR050095">
    <property type="entry name" value="ECF_ABC_transporter_ATP-bd"/>
</dbReference>
<dbReference type="InterPro" id="IPR027417">
    <property type="entry name" value="P-loop_NTPase"/>
</dbReference>
<evidence type="ECO:0000259" key="6">
    <source>
        <dbReference type="PROSITE" id="PS50893"/>
    </source>
</evidence>
<dbReference type="PANTHER" id="PTHR43553">
    <property type="entry name" value="HEAVY METAL TRANSPORTER"/>
    <property type="match status" value="1"/>
</dbReference>
<comment type="caution">
    <text evidence="7">The sequence shown here is derived from an EMBL/GenBank/DDBJ whole genome shotgun (WGS) entry which is preliminary data.</text>
</comment>
<evidence type="ECO:0000256" key="1">
    <source>
        <dbReference type="ARBA" id="ARBA00005417"/>
    </source>
</evidence>
<keyword evidence="8" id="KW-1185">Reference proteome</keyword>
<dbReference type="GO" id="GO:0005524">
    <property type="term" value="F:ATP binding"/>
    <property type="evidence" value="ECO:0007669"/>
    <property type="project" value="UniProtKB-KW"/>
</dbReference>
<dbReference type="PANTHER" id="PTHR43553:SF24">
    <property type="entry name" value="ENERGY-COUPLING FACTOR TRANSPORTER ATP-BINDING PROTEIN ECFA1"/>
    <property type="match status" value="1"/>
</dbReference>
<reference evidence="7 8" key="1">
    <citation type="submission" date="2016-10" db="EMBL/GenBank/DDBJ databases">
        <authorList>
            <person name="Varghese N."/>
            <person name="Submissions S."/>
        </authorList>
    </citation>
    <scope>NUCLEOTIDE SEQUENCE [LARGE SCALE GENOMIC DNA]</scope>
    <source>
        <strain evidence="7 8">WCP15</strain>
    </source>
</reference>
<dbReference type="CDD" id="cd03225">
    <property type="entry name" value="ABC_cobalt_CbiO_domain1"/>
    <property type="match status" value="2"/>
</dbReference>
<keyword evidence="3" id="KW-0547">Nucleotide-binding</keyword>
<dbReference type="InterPro" id="IPR017871">
    <property type="entry name" value="ABC_transporter-like_CS"/>
</dbReference>
<evidence type="ECO:0000256" key="2">
    <source>
        <dbReference type="ARBA" id="ARBA00022448"/>
    </source>
</evidence>
<comment type="similarity">
    <text evidence="1">Belongs to the ABC transporter superfamily.</text>
</comment>
<evidence type="ECO:0000313" key="8">
    <source>
        <dbReference type="Proteomes" id="UP000199135"/>
    </source>
</evidence>
<accession>A0A1H6IX26</accession>
<dbReference type="RefSeq" id="WP_234970746.1">
    <property type="nucleotide sequence ID" value="NZ_FNWT01000004.1"/>
</dbReference>
<dbReference type="NCBIfam" id="NF010167">
    <property type="entry name" value="PRK13648.1"/>
    <property type="match status" value="2"/>
</dbReference>
<protein>
    <submittedName>
        <fullName evidence="7">Energy-coupling factor transport system ATP-binding protein</fullName>
    </submittedName>
</protein>
<feature type="region of interest" description="Disordered" evidence="5">
    <location>
        <begin position="297"/>
        <end position="317"/>
    </location>
</feature>
<evidence type="ECO:0000256" key="5">
    <source>
        <dbReference type="SAM" id="MobiDB-lite"/>
    </source>
</evidence>
<keyword evidence="4 7" id="KW-0067">ATP-binding</keyword>
<sequence>MKPDNAILVDLDHVTLRFERGVVALNDVSLRIHEGERICILGANGSGKSTLASVLCGLLAPDQGGVSLLGRKVAQDGDVNYDAYEAVRRELGLVFQNPDDQIVTTVVEDDVAFGPENLGMAPEQIETRVRRELKRVAMQSFAKADPTRLSGGQKQRVAIAGALAMGPRVLVLDEPGSSLDVRGRRSIMRVMNRLHAAGTTIVHVTHFMEEALCADRVIVMDHGRIILEGEPQRVFSQGDTIRNLGLEEPFSARLASRLAQLGVPVRWTCSADDLKDQLVNLGKELVVDDLAPAGTRSRLGARDEVPASQSPHATEGRISASGVSYSYAGTNGRQAVGGASFEIAPGTSCALIGQTGSGKSTLLRLICALEKPDAGRLEVNGFDVSKRRERRMLHGQVGYVMQHPERQLFAETVWEDVAFGPTNLGLSVEEVRHRCVSALDLVGLADQESASPFDLSGGQQRLCAIAGVLAMRPRLLILDEPMAGLDPRGRQAIRSILGKIHSLGVTVVQVTHSMEDAALQQQVIVLDQGSVVAQGTPHEVFNARTGQTLHERGLGLPQPLAWAQELAASGLDLGQDPLNLSDLARAIAHQLDPAASSSPRDRGKE</sequence>
<keyword evidence="2" id="KW-0813">Transport</keyword>
<dbReference type="PROSITE" id="PS50893">
    <property type="entry name" value="ABC_TRANSPORTER_2"/>
    <property type="match status" value="2"/>
</dbReference>
<dbReference type="Proteomes" id="UP000199135">
    <property type="component" value="Unassembled WGS sequence"/>
</dbReference>
<evidence type="ECO:0000313" key="7">
    <source>
        <dbReference type="EMBL" id="SEH51170.1"/>
    </source>
</evidence>
<dbReference type="EMBL" id="FNWT01000004">
    <property type="protein sequence ID" value="SEH51170.1"/>
    <property type="molecule type" value="Genomic_DNA"/>
</dbReference>
<name>A0A1H6IX26_9ACTN</name>
<proteinExistence type="inferred from homology"/>
<dbReference type="InterPro" id="IPR015856">
    <property type="entry name" value="ABC_transpr_CbiO/EcfA_su"/>
</dbReference>
<dbReference type="PROSITE" id="PS00211">
    <property type="entry name" value="ABC_TRANSPORTER_1"/>
    <property type="match status" value="1"/>
</dbReference>
<feature type="domain" description="ABC transporter" evidence="6">
    <location>
        <begin position="9"/>
        <end position="247"/>
    </location>
</feature>
<organism evidence="7 8">
    <name type="scientific">Parafannyhessea umbonata</name>
    <dbReference type="NCBI Taxonomy" id="604330"/>
    <lineage>
        <taxon>Bacteria</taxon>
        <taxon>Bacillati</taxon>
        <taxon>Actinomycetota</taxon>
        <taxon>Coriobacteriia</taxon>
        <taxon>Coriobacteriales</taxon>
        <taxon>Atopobiaceae</taxon>
        <taxon>Parafannyhessea</taxon>
    </lineage>
</organism>
<dbReference type="SMART" id="SM00382">
    <property type="entry name" value="AAA"/>
    <property type="match status" value="2"/>
</dbReference>